<dbReference type="GO" id="GO:0016740">
    <property type="term" value="F:transferase activity"/>
    <property type="evidence" value="ECO:0007669"/>
    <property type="project" value="UniProtKB-KW"/>
</dbReference>
<dbReference type="PANTHER" id="PTHR44051:SF8">
    <property type="entry name" value="GLUTATHIONE S-TRANSFERASE GSTA"/>
    <property type="match status" value="1"/>
</dbReference>
<dbReference type="InterPro" id="IPR036282">
    <property type="entry name" value="Glutathione-S-Trfase_C_sf"/>
</dbReference>
<keyword evidence="5" id="KW-1185">Reference proteome</keyword>
<protein>
    <submittedName>
        <fullName evidence="4">Glutathione transferase Ure2p class</fullName>
    </submittedName>
</protein>
<comment type="similarity">
    <text evidence="1">Belongs to the GST superfamily.</text>
</comment>
<dbReference type="CDD" id="cd03048">
    <property type="entry name" value="GST_N_Ure2p_like"/>
    <property type="match status" value="1"/>
</dbReference>
<dbReference type="SFLD" id="SFLDS00019">
    <property type="entry name" value="Glutathione_Transferase_(cytos"/>
    <property type="match status" value="1"/>
</dbReference>
<gene>
    <name evidence="4" type="ORF">PYCCODRAFT_1382332</name>
</gene>
<name>A0A1Y2J2H7_TRAC3</name>
<dbReference type="Proteomes" id="UP000193067">
    <property type="component" value="Unassembled WGS sequence"/>
</dbReference>
<dbReference type="EMBL" id="KZ084088">
    <property type="protein sequence ID" value="OSD07527.1"/>
    <property type="molecule type" value="Genomic_DNA"/>
</dbReference>
<evidence type="ECO:0000259" key="2">
    <source>
        <dbReference type="PROSITE" id="PS50404"/>
    </source>
</evidence>
<proteinExistence type="inferred from homology"/>
<feature type="domain" description="GST C-terminal" evidence="3">
    <location>
        <begin position="163"/>
        <end position="287"/>
    </location>
</feature>
<dbReference type="SUPFAM" id="SSF52833">
    <property type="entry name" value="Thioredoxin-like"/>
    <property type="match status" value="1"/>
</dbReference>
<keyword evidence="4" id="KW-0808">Transferase</keyword>
<dbReference type="InterPro" id="IPR036249">
    <property type="entry name" value="Thioredoxin-like_sf"/>
</dbReference>
<dbReference type="Pfam" id="PF00043">
    <property type="entry name" value="GST_C"/>
    <property type="match status" value="1"/>
</dbReference>
<evidence type="ECO:0000313" key="4">
    <source>
        <dbReference type="EMBL" id="OSD07527.1"/>
    </source>
</evidence>
<dbReference type="Gene3D" id="1.20.1050.10">
    <property type="match status" value="1"/>
</dbReference>
<feature type="domain" description="GST N-terminal" evidence="2">
    <location>
        <begin position="51"/>
        <end position="154"/>
    </location>
</feature>
<dbReference type="InterPro" id="IPR004045">
    <property type="entry name" value="Glutathione_S-Trfase_N"/>
</dbReference>
<dbReference type="AlphaFoldDB" id="A0A1Y2J2H7"/>
<dbReference type="OrthoDB" id="422574at2759"/>
<evidence type="ECO:0000259" key="3">
    <source>
        <dbReference type="PROSITE" id="PS50405"/>
    </source>
</evidence>
<dbReference type="PROSITE" id="PS50405">
    <property type="entry name" value="GST_CTER"/>
    <property type="match status" value="1"/>
</dbReference>
<dbReference type="Pfam" id="PF13409">
    <property type="entry name" value="GST_N_2"/>
    <property type="match status" value="1"/>
</dbReference>
<dbReference type="InterPro" id="IPR040079">
    <property type="entry name" value="Glutathione_S-Trfase"/>
</dbReference>
<organism evidence="4 5">
    <name type="scientific">Trametes coccinea (strain BRFM310)</name>
    <name type="common">Pycnoporus coccineus</name>
    <dbReference type="NCBI Taxonomy" id="1353009"/>
    <lineage>
        <taxon>Eukaryota</taxon>
        <taxon>Fungi</taxon>
        <taxon>Dikarya</taxon>
        <taxon>Basidiomycota</taxon>
        <taxon>Agaricomycotina</taxon>
        <taxon>Agaricomycetes</taxon>
        <taxon>Polyporales</taxon>
        <taxon>Polyporaceae</taxon>
        <taxon>Trametes</taxon>
    </lineage>
</organism>
<sequence>MTSRILPPTSPLARVLPATLRLPTRANRPKPALSSWLNHAHRYSTATSPSSKPVLLYTAGTPNGRKVSIYLEELKAQYGLSYDAHRIDIGAGEQKQPWFLALNPNGRIPVLVDRNRPARALPTAGGGGVQEHGFPVFESAAILLYLAEHYDTQRKFAFDVRQRPEAWSEMLQWMFFAHGGIGPMQGQAFHFLKAAPEDIPYAKKRYLDEVKRLYGVLDARLRGREWLAGPGRGEYSIADMNAFPWYVSSVNGHSYVGIETLDEWPNVKAWIEQLSERPAVKAGLQVP</sequence>
<evidence type="ECO:0000313" key="5">
    <source>
        <dbReference type="Proteomes" id="UP000193067"/>
    </source>
</evidence>
<dbReference type="InterPro" id="IPR004046">
    <property type="entry name" value="GST_C"/>
</dbReference>
<reference evidence="4 5" key="1">
    <citation type="journal article" date="2015" name="Biotechnol. Biofuels">
        <title>Enhanced degradation of softwood versus hardwood by the white-rot fungus Pycnoporus coccineus.</title>
        <authorList>
            <person name="Couturier M."/>
            <person name="Navarro D."/>
            <person name="Chevret D."/>
            <person name="Henrissat B."/>
            <person name="Piumi F."/>
            <person name="Ruiz-Duenas F.J."/>
            <person name="Martinez A.T."/>
            <person name="Grigoriev I.V."/>
            <person name="Riley R."/>
            <person name="Lipzen A."/>
            <person name="Berrin J.G."/>
            <person name="Master E.R."/>
            <person name="Rosso M.N."/>
        </authorList>
    </citation>
    <scope>NUCLEOTIDE SEQUENCE [LARGE SCALE GENOMIC DNA]</scope>
    <source>
        <strain evidence="4 5">BRFM310</strain>
    </source>
</reference>
<dbReference type="InterPro" id="IPR010987">
    <property type="entry name" value="Glutathione-S-Trfase_C-like"/>
</dbReference>
<dbReference type="SFLD" id="SFLDG01151">
    <property type="entry name" value="Main.2:_Nu-like"/>
    <property type="match status" value="1"/>
</dbReference>
<evidence type="ECO:0000256" key="1">
    <source>
        <dbReference type="ARBA" id="ARBA00007409"/>
    </source>
</evidence>
<dbReference type="SFLD" id="SFLDG00358">
    <property type="entry name" value="Main_(cytGST)"/>
    <property type="match status" value="1"/>
</dbReference>
<dbReference type="PANTHER" id="PTHR44051">
    <property type="entry name" value="GLUTATHIONE S-TRANSFERASE-RELATED"/>
    <property type="match status" value="1"/>
</dbReference>
<accession>A0A1Y2J2H7</accession>
<dbReference type="SUPFAM" id="SSF47616">
    <property type="entry name" value="GST C-terminal domain-like"/>
    <property type="match status" value="1"/>
</dbReference>
<dbReference type="Gene3D" id="3.40.30.10">
    <property type="entry name" value="Glutaredoxin"/>
    <property type="match status" value="1"/>
</dbReference>
<dbReference type="STRING" id="1353009.A0A1Y2J2H7"/>
<dbReference type="PROSITE" id="PS50404">
    <property type="entry name" value="GST_NTER"/>
    <property type="match status" value="1"/>
</dbReference>